<protein>
    <submittedName>
        <fullName evidence="6">OmpA family protein</fullName>
    </submittedName>
</protein>
<name>A0ABY5H827_9PSED</name>
<comment type="subcellular location">
    <subcellularLocation>
        <location evidence="1">Cell outer membrane</location>
    </subcellularLocation>
</comment>
<gene>
    <name evidence="6" type="ORF">KDW96_03860</name>
</gene>
<organism evidence="6 7">
    <name type="scientific">Pseudomonas benzenivorans</name>
    <dbReference type="NCBI Taxonomy" id="556533"/>
    <lineage>
        <taxon>Bacteria</taxon>
        <taxon>Pseudomonadati</taxon>
        <taxon>Pseudomonadota</taxon>
        <taxon>Gammaproteobacteria</taxon>
        <taxon>Pseudomonadales</taxon>
        <taxon>Pseudomonadaceae</taxon>
        <taxon>Pseudomonas</taxon>
    </lineage>
</organism>
<evidence type="ECO:0000256" key="1">
    <source>
        <dbReference type="ARBA" id="ARBA00004442"/>
    </source>
</evidence>
<proteinExistence type="predicted"/>
<dbReference type="InterPro" id="IPR050330">
    <property type="entry name" value="Bact_OuterMem_StrucFunc"/>
</dbReference>
<dbReference type="SUPFAM" id="SSF103088">
    <property type="entry name" value="OmpA-like"/>
    <property type="match status" value="1"/>
</dbReference>
<accession>A0ABY5H827</accession>
<evidence type="ECO:0000256" key="2">
    <source>
        <dbReference type="ARBA" id="ARBA00023136"/>
    </source>
</evidence>
<reference evidence="6" key="1">
    <citation type="submission" date="2021-04" db="EMBL/GenBank/DDBJ databases">
        <title>Oceanospirillales bacteria with DddD are important DMSP degraders in coastal seawater.</title>
        <authorList>
            <person name="Liu J."/>
        </authorList>
    </citation>
    <scope>NUCLEOTIDE SEQUENCE</scope>
    <source>
        <strain evidence="6">D13-4</strain>
    </source>
</reference>
<dbReference type="InterPro" id="IPR006690">
    <property type="entry name" value="OMPA-like_CS"/>
</dbReference>
<evidence type="ECO:0000256" key="4">
    <source>
        <dbReference type="PROSITE-ProRule" id="PRU00473"/>
    </source>
</evidence>
<dbReference type="Gene3D" id="3.30.1330.60">
    <property type="entry name" value="OmpA-like domain"/>
    <property type="match status" value="1"/>
</dbReference>
<dbReference type="EMBL" id="CP073346">
    <property type="protein sequence ID" value="UTW08472.1"/>
    <property type="molecule type" value="Genomic_DNA"/>
</dbReference>
<evidence type="ECO:0000313" key="7">
    <source>
        <dbReference type="Proteomes" id="UP001059672"/>
    </source>
</evidence>
<feature type="domain" description="OmpA-like" evidence="5">
    <location>
        <begin position="78"/>
        <end position="196"/>
    </location>
</feature>
<dbReference type="PANTHER" id="PTHR30329">
    <property type="entry name" value="STATOR ELEMENT OF FLAGELLAR MOTOR COMPLEX"/>
    <property type="match status" value="1"/>
</dbReference>
<dbReference type="PROSITE" id="PS51123">
    <property type="entry name" value="OMPA_2"/>
    <property type="match status" value="1"/>
</dbReference>
<dbReference type="PRINTS" id="PR01021">
    <property type="entry name" value="OMPADOMAIN"/>
</dbReference>
<dbReference type="CDD" id="cd07185">
    <property type="entry name" value="OmpA_C-like"/>
    <property type="match status" value="1"/>
</dbReference>
<dbReference type="InterPro" id="IPR006665">
    <property type="entry name" value="OmpA-like"/>
</dbReference>
<keyword evidence="3" id="KW-0998">Cell outer membrane</keyword>
<evidence type="ECO:0000313" key="6">
    <source>
        <dbReference type="EMBL" id="UTW08472.1"/>
    </source>
</evidence>
<dbReference type="InterPro" id="IPR036737">
    <property type="entry name" value="OmpA-like_sf"/>
</dbReference>
<keyword evidence="7" id="KW-1185">Reference proteome</keyword>
<sequence>MRTASLLIGVLLAGCAGQEPVSPSADPVHEPAPRSHALATLGAYAHDRDPRELLQPRHWPSGRSLDRAASTMRSCAGQPGHYQLIARLSPFEHAEGKLPGAVRGELAALAQALLRQPFGPSVLVAGHTDSAGSAAYNQRLSERRAQAVARELERQGLPRTRLQTLGFGEHAPMHPLLVSDVAPLNRRVEIFSYLPLQSSREASAPCLQAVQRIGALPTAVPTSAEVTK</sequence>
<dbReference type="PROSITE" id="PS51257">
    <property type="entry name" value="PROKAR_LIPOPROTEIN"/>
    <property type="match status" value="1"/>
</dbReference>
<dbReference type="PROSITE" id="PS01068">
    <property type="entry name" value="OMPA_1"/>
    <property type="match status" value="1"/>
</dbReference>
<dbReference type="InterPro" id="IPR006664">
    <property type="entry name" value="OMP_bac"/>
</dbReference>
<keyword evidence="2 4" id="KW-0472">Membrane</keyword>
<dbReference type="PANTHER" id="PTHR30329:SF21">
    <property type="entry name" value="LIPOPROTEIN YIAD-RELATED"/>
    <property type="match status" value="1"/>
</dbReference>
<evidence type="ECO:0000259" key="5">
    <source>
        <dbReference type="PROSITE" id="PS51123"/>
    </source>
</evidence>
<dbReference type="Pfam" id="PF00691">
    <property type="entry name" value="OmpA"/>
    <property type="match status" value="1"/>
</dbReference>
<evidence type="ECO:0000256" key="3">
    <source>
        <dbReference type="ARBA" id="ARBA00023237"/>
    </source>
</evidence>
<dbReference type="Proteomes" id="UP001059672">
    <property type="component" value="Chromosome"/>
</dbReference>
<dbReference type="RefSeq" id="WP_255839109.1">
    <property type="nucleotide sequence ID" value="NZ_CP073346.1"/>
</dbReference>